<proteinExistence type="inferred from homology"/>
<dbReference type="CDD" id="cd01635">
    <property type="entry name" value="Glycosyltransferase_GTB-type"/>
    <property type="match status" value="1"/>
</dbReference>
<evidence type="ECO:0000256" key="1">
    <source>
        <dbReference type="ARBA" id="ARBA00009481"/>
    </source>
</evidence>
<dbReference type="Gene3D" id="3.40.50.2000">
    <property type="entry name" value="Glycogen Phosphorylase B"/>
    <property type="match status" value="1"/>
</dbReference>
<evidence type="ECO:0000256" key="4">
    <source>
        <dbReference type="ARBA" id="ARBA00044517"/>
    </source>
</evidence>
<evidence type="ECO:0000256" key="3">
    <source>
        <dbReference type="ARBA" id="ARBA00022679"/>
    </source>
</evidence>
<dbReference type="InterPro" id="IPR051862">
    <property type="entry name" value="GT-like_domain_containing_1"/>
</dbReference>
<evidence type="ECO:0000256" key="5">
    <source>
        <dbReference type="ARBA" id="ARBA00044539"/>
    </source>
</evidence>
<evidence type="ECO:0000256" key="6">
    <source>
        <dbReference type="ARBA" id="ARBA00048439"/>
    </source>
</evidence>
<accession>A0A6M2D1N1</accession>
<comment type="similarity">
    <text evidence="1">Belongs to the glycosyltransferase group 1 family. Glycosyltransferase 4 subfamily.</text>
</comment>
<sequence length="315" mass="36003">MASGTLNLAELLGLRQDLVPLRKVLYMHENQLAYPVQKEQLRDYQYGYNQVVSCLAADVVLFSSHFNRDSFLAAVEPFLNRVPGAGHLGPLRPQLEAKARVLSFPVKVPPLFPALYRDPTSPLHVVWPHRWEHDKGPEEFVQVLLELHCLGMAFHVSFLGQEFEKLPPSLLGVREELGGHIRCWGPLPDRDEYLALLRNADVVVSTALHEFYGVAMLEASLLGCYPLCPNRLVYPEIYPRCCLYNTSRQLFKRLRSFCRKPEVARRTAPKVGMMTPIDWTPQYTLVRAIAKSNKSVWLKKETNGVYEKYICVQVQ</sequence>
<dbReference type="AlphaFoldDB" id="A0A6M2D1N1"/>
<feature type="domain" description="tRNA-queuosine alpha-mannosyltransferase N-terminal" evidence="7">
    <location>
        <begin position="1"/>
        <end position="106"/>
    </location>
</feature>
<dbReference type="EC" id="2.4.1.110" evidence="4"/>
<dbReference type="EMBL" id="GHWJ01006531">
    <property type="protein sequence ID" value="NOV39268.1"/>
    <property type="molecule type" value="Transcribed_RNA"/>
</dbReference>
<evidence type="ECO:0000313" key="8">
    <source>
        <dbReference type="EMBL" id="NOV39268.1"/>
    </source>
</evidence>
<protein>
    <recommendedName>
        <fullName evidence="5">tRNA-queuosine alpha-mannosyltransferase</fullName>
        <ecNumber evidence="4">2.4.1.110</ecNumber>
    </recommendedName>
</protein>
<dbReference type="PANTHER" id="PTHR13615:SF3">
    <property type="entry name" value="GLYCOSYLTRANSFERASE-LIKE DOMAIN-CONTAINING PROTEIN 1"/>
    <property type="match status" value="1"/>
</dbReference>
<keyword evidence="3 8" id="KW-0808">Transferase</keyword>
<reference evidence="8" key="1">
    <citation type="submission" date="2019-09" db="EMBL/GenBank/DDBJ databases">
        <title>Organ-specific transcriptomic study of the physiology of the cattle tick, Rhipicephalus microplus.</title>
        <authorList>
            <person name="Tirloni L."/>
            <person name="Braz G."/>
            <person name="Gandara A.C.P."/>
            <person name="Sabadin G.A."/>
            <person name="da Silva R.M."/>
            <person name="Guizzo M.G."/>
            <person name="Machado J.A."/>
            <person name="Costa E.P."/>
            <person name="Gomes H.F."/>
            <person name="Moraes J."/>
            <person name="Mota M.B.S."/>
            <person name="Mesquita R.D."/>
            <person name="Alvarenga P.H."/>
            <person name="Alves F."/>
            <person name="Seixas A."/>
            <person name="da Fonseca R.N."/>
            <person name="Fogaca A."/>
            <person name="Logullo C."/>
            <person name="Tanaka A."/>
            <person name="Daffre S."/>
            <person name="Termignoni C."/>
            <person name="Vaz I.S.Jr."/>
            <person name="Oliveira P.L."/>
            <person name="Ribeiro J.M."/>
        </authorList>
    </citation>
    <scope>NUCLEOTIDE SEQUENCE</scope>
    <source>
        <strain evidence="8">Porto Alegre</strain>
    </source>
</reference>
<dbReference type="GO" id="GO:0016438">
    <property type="term" value="F:tRNA-queuosine(34) beta-mannosyltransferase activity"/>
    <property type="evidence" value="ECO:0007669"/>
    <property type="project" value="UniProtKB-EC"/>
</dbReference>
<evidence type="ECO:0000259" key="7">
    <source>
        <dbReference type="Pfam" id="PF12038"/>
    </source>
</evidence>
<name>A0A6M2D1N1_RHIMP</name>
<dbReference type="Pfam" id="PF12038">
    <property type="entry name" value="QTMAN_N"/>
    <property type="match status" value="1"/>
</dbReference>
<evidence type="ECO:0000256" key="2">
    <source>
        <dbReference type="ARBA" id="ARBA00022676"/>
    </source>
</evidence>
<organism evidence="8">
    <name type="scientific">Rhipicephalus microplus</name>
    <name type="common">Cattle tick</name>
    <name type="synonym">Boophilus microplus</name>
    <dbReference type="NCBI Taxonomy" id="6941"/>
    <lineage>
        <taxon>Eukaryota</taxon>
        <taxon>Metazoa</taxon>
        <taxon>Ecdysozoa</taxon>
        <taxon>Arthropoda</taxon>
        <taxon>Chelicerata</taxon>
        <taxon>Arachnida</taxon>
        <taxon>Acari</taxon>
        <taxon>Parasitiformes</taxon>
        <taxon>Ixodida</taxon>
        <taxon>Ixodoidea</taxon>
        <taxon>Ixodidae</taxon>
        <taxon>Rhipicephalinae</taxon>
        <taxon>Rhipicephalus</taxon>
        <taxon>Boophilus</taxon>
    </lineage>
</organism>
<dbReference type="SUPFAM" id="SSF53756">
    <property type="entry name" value="UDP-Glycosyltransferase/glycogen phosphorylase"/>
    <property type="match status" value="1"/>
</dbReference>
<comment type="catalytic activity">
    <reaction evidence="6">
        <text>queuosine(34) in tRNA(Asp) + GDP-alpha-D-mannose = O-4''-alpha-D-mannosylqueuosine(34) in tRNA(Asp) + GDP + H(+)</text>
        <dbReference type="Rhea" id="RHEA:12885"/>
        <dbReference type="Rhea" id="RHEA-COMP:18572"/>
        <dbReference type="Rhea" id="RHEA-COMP:18581"/>
        <dbReference type="ChEBI" id="CHEBI:15378"/>
        <dbReference type="ChEBI" id="CHEBI:57527"/>
        <dbReference type="ChEBI" id="CHEBI:58189"/>
        <dbReference type="ChEBI" id="CHEBI:194431"/>
        <dbReference type="ChEBI" id="CHEBI:194442"/>
        <dbReference type="EC" id="2.4.1.110"/>
    </reaction>
    <physiologicalReaction direction="left-to-right" evidence="6">
        <dbReference type="Rhea" id="RHEA:12886"/>
    </physiologicalReaction>
</comment>
<dbReference type="VEuPathDB" id="VectorBase:LOC119178176"/>
<dbReference type="OrthoDB" id="10032790at2759"/>
<keyword evidence="2" id="KW-0328">Glycosyltransferase</keyword>
<dbReference type="PANTHER" id="PTHR13615">
    <property type="entry name" value="GLYCOSYLTRANSFERASE-LIKE 1"/>
    <property type="match status" value="1"/>
</dbReference>
<dbReference type="InterPro" id="IPR022701">
    <property type="entry name" value="QTMAN_N"/>
</dbReference>